<dbReference type="GO" id="GO:0006355">
    <property type="term" value="P:regulation of DNA-templated transcription"/>
    <property type="evidence" value="ECO:0007669"/>
    <property type="project" value="InterPro"/>
</dbReference>
<evidence type="ECO:0000313" key="3">
    <source>
        <dbReference type="EMBL" id="CRY95015.1"/>
    </source>
</evidence>
<feature type="domain" description="Ribbon-helix-helix protein CopG" evidence="2">
    <location>
        <begin position="13"/>
        <end position="42"/>
    </location>
</feature>
<dbReference type="Pfam" id="PF01402">
    <property type="entry name" value="RHH_1"/>
    <property type="match status" value="1"/>
</dbReference>
<evidence type="ECO:0000256" key="1">
    <source>
        <dbReference type="SAM" id="MobiDB-lite"/>
    </source>
</evidence>
<dbReference type="EMBL" id="LN853083">
    <property type="protein sequence ID" value="CRY95015.1"/>
    <property type="molecule type" value="Genomic_DNA"/>
</dbReference>
<geneLocation type="plasmid" evidence="3">
    <name>pRGRH0441</name>
</geneLocation>
<dbReference type="InterPro" id="IPR002145">
    <property type="entry name" value="CopG"/>
</dbReference>
<sequence>MNHEIPPPSPKLVRTTISVDSETLEVFQRLAAVSGMSQSRAIGEWLTDTMDAASLMADLMEKARQQPKLVAMELRGYALGLSDLTADLLEQVKGKNGAAATPAAGGKRSAAAAGDDAAPRRLGDLLGGLTPPLGNTGGKLPRKPKNRG</sequence>
<feature type="compositionally biased region" description="Low complexity" evidence="1">
    <location>
        <begin position="95"/>
        <end position="116"/>
    </location>
</feature>
<dbReference type="AlphaFoldDB" id="A0A0H5Q0S5"/>
<reference evidence="3" key="1">
    <citation type="submission" date="2015-06" db="EMBL/GenBank/DDBJ databases">
        <authorList>
            <person name="Joergensen T."/>
        </authorList>
    </citation>
    <scope>NUCLEOTIDE SEQUENCE</scope>
    <source>
        <plasmid evidence="3">pRGRH0441</plasmid>
    </source>
</reference>
<keyword evidence="3" id="KW-0614">Plasmid</keyword>
<feature type="region of interest" description="Disordered" evidence="1">
    <location>
        <begin position="95"/>
        <end position="148"/>
    </location>
</feature>
<reference evidence="3" key="2">
    <citation type="submission" date="2015-07" db="EMBL/GenBank/DDBJ databases">
        <title>Plasmids, circular viruses and viroids from rat gut.</title>
        <authorList>
            <person name="Jorgensen T.J."/>
            <person name="Hansen M.A."/>
            <person name="Xu Z."/>
            <person name="Tabak M.A."/>
            <person name="Sorensen S.J."/>
            <person name="Hansen L.H."/>
        </authorList>
    </citation>
    <scope>NUCLEOTIDE SEQUENCE</scope>
    <source>
        <plasmid evidence="3">pRGRH0441</plasmid>
    </source>
</reference>
<proteinExistence type="predicted"/>
<evidence type="ECO:0000259" key="2">
    <source>
        <dbReference type="Pfam" id="PF01402"/>
    </source>
</evidence>
<organism evidence="3">
    <name type="scientific">uncultured prokaryote</name>
    <dbReference type="NCBI Taxonomy" id="198431"/>
    <lineage>
        <taxon>unclassified sequences</taxon>
        <taxon>environmental samples</taxon>
    </lineage>
</organism>
<protein>
    <recommendedName>
        <fullName evidence="2">Ribbon-helix-helix protein CopG domain-containing protein</fullName>
    </recommendedName>
</protein>
<name>A0A0H5Q0S5_9ZZZZ</name>
<accession>A0A0H5Q0S5</accession>
<dbReference type="CDD" id="cd22235">
    <property type="entry name" value="RHH_CopG_archaea"/>
    <property type="match status" value="1"/>
</dbReference>